<evidence type="ECO:0000313" key="3">
    <source>
        <dbReference type="EMBL" id="MFC5270402.1"/>
    </source>
</evidence>
<reference evidence="4" key="1">
    <citation type="journal article" date="2019" name="Int. J. Syst. Evol. Microbiol.">
        <title>The Global Catalogue of Microorganisms (GCM) 10K type strain sequencing project: providing services to taxonomists for standard genome sequencing and annotation.</title>
        <authorList>
            <consortium name="The Broad Institute Genomics Platform"/>
            <consortium name="The Broad Institute Genome Sequencing Center for Infectious Disease"/>
            <person name="Wu L."/>
            <person name="Ma J."/>
        </authorList>
    </citation>
    <scope>NUCLEOTIDE SEQUENCE [LARGE SCALE GENOMIC DNA]</scope>
    <source>
        <strain evidence="4">KACC 12602</strain>
    </source>
</reference>
<dbReference type="Proteomes" id="UP001596161">
    <property type="component" value="Unassembled WGS sequence"/>
</dbReference>
<name>A0ABW0E7Q4_9BACT</name>
<sequence>MRKLLTHVIVFLAIVPVLCMAQSGKYEDELLTSQELASERYILNKSVQDNLPANVQNAALVIQEGNSNTFDGKQVNSGSTRNPNMIVIMQSGNLNNASLEQTGENNKGRVNQLGEGNDYEGRMNGSNNESTINQFGNNNQINQNINGDGMNYRLTQQGNNNQINQYENGTQNKGYEVLQQGTGMNITITNGY</sequence>
<evidence type="ECO:0000256" key="2">
    <source>
        <dbReference type="ARBA" id="ARBA00022729"/>
    </source>
</evidence>
<evidence type="ECO:0008006" key="5">
    <source>
        <dbReference type="Google" id="ProtNLM"/>
    </source>
</evidence>
<protein>
    <recommendedName>
        <fullName evidence="5">Curlin associated repeat-containing protein</fullName>
    </recommendedName>
</protein>
<comment type="caution">
    <text evidence="3">The sequence shown here is derived from an EMBL/GenBank/DDBJ whole genome shotgun (WGS) entry which is preliminary data.</text>
</comment>
<comment type="similarity">
    <text evidence="1">Belongs to the CsgA/CsgB family.</text>
</comment>
<keyword evidence="2" id="KW-0732">Signal</keyword>
<evidence type="ECO:0000256" key="1">
    <source>
        <dbReference type="ARBA" id="ARBA00009766"/>
    </source>
</evidence>
<gene>
    <name evidence="3" type="ORF">ACFPIB_07270</name>
</gene>
<dbReference type="InterPro" id="IPR009742">
    <property type="entry name" value="Curlin_rpt"/>
</dbReference>
<dbReference type="EMBL" id="JBHSKT010000003">
    <property type="protein sequence ID" value="MFC5270402.1"/>
    <property type="molecule type" value="Genomic_DNA"/>
</dbReference>
<proteinExistence type="inferred from homology"/>
<keyword evidence="4" id="KW-1185">Reference proteome</keyword>
<accession>A0ABW0E7Q4</accession>
<dbReference type="RefSeq" id="WP_378016772.1">
    <property type="nucleotide sequence ID" value="NZ_JBHSKT010000003.1"/>
</dbReference>
<dbReference type="Pfam" id="PF07012">
    <property type="entry name" value="Curlin_rpt"/>
    <property type="match status" value="1"/>
</dbReference>
<evidence type="ECO:0000313" key="4">
    <source>
        <dbReference type="Proteomes" id="UP001596161"/>
    </source>
</evidence>
<organism evidence="3 4">
    <name type="scientific">Adhaeribacter terreus</name>
    <dbReference type="NCBI Taxonomy" id="529703"/>
    <lineage>
        <taxon>Bacteria</taxon>
        <taxon>Pseudomonadati</taxon>
        <taxon>Bacteroidota</taxon>
        <taxon>Cytophagia</taxon>
        <taxon>Cytophagales</taxon>
        <taxon>Hymenobacteraceae</taxon>
        <taxon>Adhaeribacter</taxon>
    </lineage>
</organism>